<dbReference type="EMBL" id="GBRH01239914">
    <property type="protein sequence ID" value="JAD57981.1"/>
    <property type="molecule type" value="Transcribed_RNA"/>
</dbReference>
<organism evidence="2">
    <name type="scientific">Arundo donax</name>
    <name type="common">Giant reed</name>
    <name type="synonym">Donax arundinaceus</name>
    <dbReference type="NCBI Taxonomy" id="35708"/>
    <lineage>
        <taxon>Eukaryota</taxon>
        <taxon>Viridiplantae</taxon>
        <taxon>Streptophyta</taxon>
        <taxon>Embryophyta</taxon>
        <taxon>Tracheophyta</taxon>
        <taxon>Spermatophyta</taxon>
        <taxon>Magnoliopsida</taxon>
        <taxon>Liliopsida</taxon>
        <taxon>Poales</taxon>
        <taxon>Poaceae</taxon>
        <taxon>PACMAD clade</taxon>
        <taxon>Arundinoideae</taxon>
        <taxon>Arundineae</taxon>
        <taxon>Arundo</taxon>
    </lineage>
</organism>
<accession>A0A0A9B3P1</accession>
<reference evidence="2" key="1">
    <citation type="submission" date="2014-09" db="EMBL/GenBank/DDBJ databases">
        <authorList>
            <person name="Magalhaes I.L.F."/>
            <person name="Oliveira U."/>
            <person name="Santos F.R."/>
            <person name="Vidigal T.H.D.A."/>
            <person name="Brescovit A.D."/>
            <person name="Santos A.J."/>
        </authorList>
    </citation>
    <scope>NUCLEOTIDE SEQUENCE</scope>
    <source>
        <tissue evidence="2">Shoot tissue taken approximately 20 cm above the soil surface</tissue>
    </source>
</reference>
<feature type="compositionally biased region" description="Polar residues" evidence="1">
    <location>
        <begin position="1"/>
        <end position="12"/>
    </location>
</feature>
<evidence type="ECO:0000256" key="1">
    <source>
        <dbReference type="SAM" id="MobiDB-lite"/>
    </source>
</evidence>
<reference evidence="2" key="2">
    <citation type="journal article" date="2015" name="Data Brief">
        <title>Shoot transcriptome of the giant reed, Arundo donax.</title>
        <authorList>
            <person name="Barrero R.A."/>
            <person name="Guerrero F.D."/>
            <person name="Moolhuijzen P."/>
            <person name="Goolsby J.A."/>
            <person name="Tidwell J."/>
            <person name="Bellgard S.E."/>
            <person name="Bellgard M.I."/>
        </authorList>
    </citation>
    <scope>NUCLEOTIDE SEQUENCE</scope>
    <source>
        <tissue evidence="2">Shoot tissue taken approximately 20 cm above the soil surface</tissue>
    </source>
</reference>
<feature type="compositionally biased region" description="Basic and acidic residues" evidence="1">
    <location>
        <begin position="13"/>
        <end position="27"/>
    </location>
</feature>
<feature type="region of interest" description="Disordered" evidence="1">
    <location>
        <begin position="1"/>
        <end position="28"/>
    </location>
</feature>
<proteinExistence type="predicted"/>
<name>A0A0A9B3P1_ARUDO</name>
<sequence length="41" mass="4904">MSSGKASWSTTSRQERDDHHKTFRDASHGPIRSRCLHKHWW</sequence>
<evidence type="ECO:0000313" key="2">
    <source>
        <dbReference type="EMBL" id="JAD57981.1"/>
    </source>
</evidence>
<protein>
    <submittedName>
        <fullName evidence="2">Uncharacterized protein</fullName>
    </submittedName>
</protein>
<dbReference type="AlphaFoldDB" id="A0A0A9B3P1"/>